<evidence type="ECO:0000313" key="1">
    <source>
        <dbReference type="EMBL" id="HIS32118.1"/>
    </source>
</evidence>
<dbReference type="AlphaFoldDB" id="A0A9D1JKV4"/>
<protein>
    <submittedName>
        <fullName evidence="1">PcfJ domain-containing protein</fullName>
    </submittedName>
</protein>
<proteinExistence type="predicted"/>
<reference evidence="1" key="2">
    <citation type="journal article" date="2021" name="PeerJ">
        <title>Extensive microbial diversity within the chicken gut microbiome revealed by metagenomics and culture.</title>
        <authorList>
            <person name="Gilroy R."/>
            <person name="Ravi A."/>
            <person name="Getino M."/>
            <person name="Pursley I."/>
            <person name="Horton D.L."/>
            <person name="Alikhan N.F."/>
            <person name="Baker D."/>
            <person name="Gharbi K."/>
            <person name="Hall N."/>
            <person name="Watson M."/>
            <person name="Adriaenssens E.M."/>
            <person name="Foster-Nyarko E."/>
            <person name="Jarju S."/>
            <person name="Secka A."/>
            <person name="Antonio M."/>
            <person name="Oren A."/>
            <person name="Chaudhuri R.R."/>
            <person name="La Ragione R."/>
            <person name="Hildebrand F."/>
            <person name="Pallen M.J."/>
        </authorList>
    </citation>
    <scope>NUCLEOTIDE SEQUENCE</scope>
    <source>
        <strain evidence="1">CHK190-19873</strain>
    </source>
</reference>
<reference evidence="1" key="1">
    <citation type="submission" date="2020-10" db="EMBL/GenBank/DDBJ databases">
        <authorList>
            <person name="Gilroy R."/>
        </authorList>
    </citation>
    <scope>NUCLEOTIDE SEQUENCE</scope>
    <source>
        <strain evidence="1">CHK190-19873</strain>
    </source>
</reference>
<accession>A0A9D1JKV4</accession>
<organism evidence="1 2">
    <name type="scientific">Candidatus Limivivens intestinipullorum</name>
    <dbReference type="NCBI Taxonomy" id="2840858"/>
    <lineage>
        <taxon>Bacteria</taxon>
        <taxon>Bacillati</taxon>
        <taxon>Bacillota</taxon>
        <taxon>Clostridia</taxon>
        <taxon>Lachnospirales</taxon>
        <taxon>Lachnospiraceae</taxon>
        <taxon>Lachnospiraceae incertae sedis</taxon>
        <taxon>Candidatus Limivivens</taxon>
    </lineage>
</organism>
<evidence type="ECO:0000313" key="2">
    <source>
        <dbReference type="Proteomes" id="UP000823935"/>
    </source>
</evidence>
<dbReference type="EMBL" id="DVIQ01000070">
    <property type="protein sequence ID" value="HIS32118.1"/>
    <property type="molecule type" value="Genomic_DNA"/>
</dbReference>
<dbReference type="InterPro" id="IPR025586">
    <property type="entry name" value="PcfJ"/>
</dbReference>
<comment type="caution">
    <text evidence="1">The sequence shown here is derived from an EMBL/GenBank/DDBJ whole genome shotgun (WGS) entry which is preliminary data.</text>
</comment>
<name>A0A9D1JKV4_9FIRM</name>
<dbReference type="Pfam" id="PF14284">
    <property type="entry name" value="PcfJ"/>
    <property type="match status" value="1"/>
</dbReference>
<dbReference type="Proteomes" id="UP000823935">
    <property type="component" value="Unassembled WGS sequence"/>
</dbReference>
<gene>
    <name evidence="1" type="ORF">IAB44_11320</name>
</gene>
<sequence>MGFDSLLEDIIYTSTGEIPTFLRKKSSSDLFKKLGKLQVRDLLACGCMLKQFENYMQIIKLAPDAMFRDVEWITSRSHTRHVSRILRLGIPNMTVKKMREYLERVDDAQCCPPHESAQLWADYLQMLKILECDLTDHTVVYPNSLKREHDKASRKVAQVQDKLVAKRFRERAAENEWCIWENDLFKVVVPHEVTELYEEGRMLHHCVGSYGRMVSDGECVVAFIRRKEEEAAPLCTVEICGKAIVQARGICNKPADQMPKVKSFIKQWAKEKGLTYEAA</sequence>